<dbReference type="EMBL" id="JAULSN010000008">
    <property type="protein sequence ID" value="KAK3366062.1"/>
    <property type="molecule type" value="Genomic_DNA"/>
</dbReference>
<comment type="caution">
    <text evidence="2">The sequence shown here is derived from an EMBL/GenBank/DDBJ whole genome shotgun (WGS) entry which is preliminary data.</text>
</comment>
<dbReference type="AlphaFoldDB" id="A0AAE0JY05"/>
<gene>
    <name evidence="2" type="ORF">B0T24DRAFT_411487</name>
</gene>
<name>A0AAE0JY05_9PEZI</name>
<reference evidence="2" key="2">
    <citation type="submission" date="2023-06" db="EMBL/GenBank/DDBJ databases">
        <authorList>
            <consortium name="Lawrence Berkeley National Laboratory"/>
            <person name="Haridas S."/>
            <person name="Hensen N."/>
            <person name="Bonometti L."/>
            <person name="Westerberg I."/>
            <person name="Brannstrom I.O."/>
            <person name="Guillou S."/>
            <person name="Cros-Aarteil S."/>
            <person name="Calhoun S."/>
            <person name="Kuo A."/>
            <person name="Mondo S."/>
            <person name="Pangilinan J."/>
            <person name="Riley R."/>
            <person name="Labutti K."/>
            <person name="Andreopoulos B."/>
            <person name="Lipzen A."/>
            <person name="Chen C."/>
            <person name="Yanf M."/>
            <person name="Daum C."/>
            <person name="Ng V."/>
            <person name="Clum A."/>
            <person name="Steindorff A."/>
            <person name="Ohm R."/>
            <person name="Martin F."/>
            <person name="Silar P."/>
            <person name="Natvig D."/>
            <person name="Lalanne C."/>
            <person name="Gautier V."/>
            <person name="Ament-Velasquez S.L."/>
            <person name="Kruys A."/>
            <person name="Hutchinson M.I."/>
            <person name="Powell A.J."/>
            <person name="Barry K."/>
            <person name="Miller A.N."/>
            <person name="Grigoriev I.V."/>
            <person name="Debuchy R."/>
            <person name="Gladieux P."/>
            <person name="Thoren M.H."/>
            <person name="Johannesson H."/>
        </authorList>
    </citation>
    <scope>NUCLEOTIDE SEQUENCE</scope>
    <source>
        <strain evidence="2">CBS 958.72</strain>
    </source>
</reference>
<feature type="region of interest" description="Disordered" evidence="1">
    <location>
        <begin position="290"/>
        <end position="315"/>
    </location>
</feature>
<accession>A0AAE0JY05</accession>
<dbReference type="Proteomes" id="UP001287356">
    <property type="component" value="Unassembled WGS sequence"/>
</dbReference>
<reference evidence="2" key="1">
    <citation type="journal article" date="2023" name="Mol. Phylogenet. Evol.">
        <title>Genome-scale phylogeny and comparative genomics of the fungal order Sordariales.</title>
        <authorList>
            <person name="Hensen N."/>
            <person name="Bonometti L."/>
            <person name="Westerberg I."/>
            <person name="Brannstrom I.O."/>
            <person name="Guillou S."/>
            <person name="Cros-Aarteil S."/>
            <person name="Calhoun S."/>
            <person name="Haridas S."/>
            <person name="Kuo A."/>
            <person name="Mondo S."/>
            <person name="Pangilinan J."/>
            <person name="Riley R."/>
            <person name="LaButti K."/>
            <person name="Andreopoulos B."/>
            <person name="Lipzen A."/>
            <person name="Chen C."/>
            <person name="Yan M."/>
            <person name="Daum C."/>
            <person name="Ng V."/>
            <person name="Clum A."/>
            <person name="Steindorff A."/>
            <person name="Ohm R.A."/>
            <person name="Martin F."/>
            <person name="Silar P."/>
            <person name="Natvig D.O."/>
            <person name="Lalanne C."/>
            <person name="Gautier V."/>
            <person name="Ament-Velasquez S.L."/>
            <person name="Kruys A."/>
            <person name="Hutchinson M.I."/>
            <person name="Powell A.J."/>
            <person name="Barry K."/>
            <person name="Miller A.N."/>
            <person name="Grigoriev I.V."/>
            <person name="Debuchy R."/>
            <person name="Gladieux P."/>
            <person name="Hiltunen Thoren M."/>
            <person name="Johannesson H."/>
        </authorList>
    </citation>
    <scope>NUCLEOTIDE SEQUENCE</scope>
    <source>
        <strain evidence="2">CBS 958.72</strain>
    </source>
</reference>
<evidence type="ECO:0000313" key="3">
    <source>
        <dbReference type="Proteomes" id="UP001287356"/>
    </source>
</evidence>
<evidence type="ECO:0000256" key="1">
    <source>
        <dbReference type="SAM" id="MobiDB-lite"/>
    </source>
</evidence>
<proteinExistence type="predicted"/>
<organism evidence="2 3">
    <name type="scientific">Lasiosphaeria ovina</name>
    <dbReference type="NCBI Taxonomy" id="92902"/>
    <lineage>
        <taxon>Eukaryota</taxon>
        <taxon>Fungi</taxon>
        <taxon>Dikarya</taxon>
        <taxon>Ascomycota</taxon>
        <taxon>Pezizomycotina</taxon>
        <taxon>Sordariomycetes</taxon>
        <taxon>Sordariomycetidae</taxon>
        <taxon>Sordariales</taxon>
        <taxon>Lasiosphaeriaceae</taxon>
        <taxon>Lasiosphaeria</taxon>
    </lineage>
</organism>
<evidence type="ECO:0000313" key="2">
    <source>
        <dbReference type="EMBL" id="KAK3366062.1"/>
    </source>
</evidence>
<protein>
    <submittedName>
        <fullName evidence="2">Uncharacterized protein</fullName>
    </submittedName>
</protein>
<keyword evidence="3" id="KW-1185">Reference proteome</keyword>
<sequence>MGRVAEARIGPMKRSCHGHHLHRVLTPQLLHPSVAVHCSEPLAPSTESIARELHVLVLHGLRAWHCRLSWATDNQRIGASDWTCSRSRFRNLENARLGSHGRLHAFTPLLPYLLHAKLFVDQLPQGAWRVSYEYSRPMRFASSDILRRTASRGRSSIGPQQSGFLPCYINWYAARRPFLEPWTALFSSGEMLLGQVHRQLNCVFNNLVQIHIQPDHHRSLEKGLFPSLRDWQSQPIAPSGPRHGLPSTSISVAQSSALSDPRSLLCLRMPWWDTEDERHGNLVKVLGSESGPPNWFSPGRPTGLSRVPICPPPSE</sequence>